<accession>A0A919KJ05</accession>
<dbReference type="SUPFAM" id="SSF55729">
    <property type="entry name" value="Acyl-CoA N-acyltransferases (Nat)"/>
    <property type="match status" value="1"/>
</dbReference>
<dbReference type="Pfam" id="PF13302">
    <property type="entry name" value="Acetyltransf_3"/>
    <property type="match status" value="1"/>
</dbReference>
<dbReference type="AlphaFoldDB" id="A0A919KJ05"/>
<feature type="domain" description="N-acetyltransferase" evidence="1">
    <location>
        <begin position="10"/>
        <end position="171"/>
    </location>
</feature>
<name>A0A919KJ05_9XANT</name>
<dbReference type="InterPro" id="IPR051531">
    <property type="entry name" value="N-acetyltransferase"/>
</dbReference>
<comment type="caution">
    <text evidence="2">The sequence shown here is derived from an EMBL/GenBank/DDBJ whole genome shotgun (WGS) entry which is preliminary data.</text>
</comment>
<gene>
    <name evidence="2" type="ORF">GCM10009090_29740</name>
</gene>
<evidence type="ECO:0000313" key="3">
    <source>
        <dbReference type="Proteomes" id="UP000623958"/>
    </source>
</evidence>
<evidence type="ECO:0000259" key="1">
    <source>
        <dbReference type="PROSITE" id="PS51186"/>
    </source>
</evidence>
<reference evidence="2" key="1">
    <citation type="journal article" date="2014" name="Int. J. Syst. Evol. Microbiol.">
        <title>Complete genome sequence of Corynebacterium casei LMG S-19264T (=DSM 44701T), isolated from a smear-ripened cheese.</title>
        <authorList>
            <consortium name="US DOE Joint Genome Institute (JGI-PGF)"/>
            <person name="Walter F."/>
            <person name="Albersmeier A."/>
            <person name="Kalinowski J."/>
            <person name="Ruckert C."/>
        </authorList>
    </citation>
    <scope>NUCLEOTIDE SEQUENCE</scope>
    <source>
        <strain evidence="2">JCM 13306</strain>
    </source>
</reference>
<keyword evidence="3" id="KW-1185">Reference proteome</keyword>
<organism evidence="2 3">
    <name type="scientific">Xanthomonas boreopolis</name>
    <dbReference type="NCBI Taxonomy" id="86183"/>
    <lineage>
        <taxon>Bacteria</taxon>
        <taxon>Pseudomonadati</taxon>
        <taxon>Pseudomonadota</taxon>
        <taxon>Gammaproteobacteria</taxon>
        <taxon>Lysobacterales</taxon>
        <taxon>Lysobacteraceae</taxon>
        <taxon>Xanthomonas</taxon>
    </lineage>
</organism>
<dbReference type="EMBL" id="BNBA01000027">
    <property type="protein sequence ID" value="GHH57884.1"/>
    <property type="molecule type" value="Genomic_DNA"/>
</dbReference>
<sequence>MPVVIETERLRLRELEPERDAAAMLVLLNEPGFIRGIADRGVRTVEQAADYLREWLGAQYATYGFGHYALELRDAGTFLGTAGLIQRADLELADIGYALLDEHHGRGYAEEASRAVLAHARDVLGMRGVCGIVWPGNTASVRLLEKLGLRRQGEYKIAAEREPRAYYELIF</sequence>
<dbReference type="PANTHER" id="PTHR43792:SF1">
    <property type="entry name" value="N-ACETYLTRANSFERASE DOMAIN-CONTAINING PROTEIN"/>
    <property type="match status" value="1"/>
</dbReference>
<protein>
    <submittedName>
        <fullName evidence="2">N-acetyltransferase</fullName>
    </submittedName>
</protein>
<reference evidence="2" key="2">
    <citation type="submission" date="2020-09" db="EMBL/GenBank/DDBJ databases">
        <authorList>
            <person name="Sun Q."/>
            <person name="Ohkuma M."/>
        </authorList>
    </citation>
    <scope>NUCLEOTIDE SEQUENCE</scope>
    <source>
        <strain evidence="2">JCM 13306</strain>
    </source>
</reference>
<dbReference type="PROSITE" id="PS51186">
    <property type="entry name" value="GNAT"/>
    <property type="match status" value="1"/>
</dbReference>
<dbReference type="GO" id="GO:0016747">
    <property type="term" value="F:acyltransferase activity, transferring groups other than amino-acyl groups"/>
    <property type="evidence" value="ECO:0007669"/>
    <property type="project" value="InterPro"/>
</dbReference>
<dbReference type="InterPro" id="IPR016181">
    <property type="entry name" value="Acyl_CoA_acyltransferase"/>
</dbReference>
<dbReference type="Gene3D" id="3.40.630.30">
    <property type="match status" value="1"/>
</dbReference>
<proteinExistence type="predicted"/>
<dbReference type="Proteomes" id="UP000623958">
    <property type="component" value="Unassembled WGS sequence"/>
</dbReference>
<dbReference type="PANTHER" id="PTHR43792">
    <property type="entry name" value="GNAT FAMILY, PUTATIVE (AFU_ORTHOLOGUE AFUA_3G00765)-RELATED-RELATED"/>
    <property type="match status" value="1"/>
</dbReference>
<dbReference type="RefSeq" id="WP_218569889.1">
    <property type="nucleotide sequence ID" value="NZ_BNBA01000027.1"/>
</dbReference>
<dbReference type="InterPro" id="IPR000182">
    <property type="entry name" value="GNAT_dom"/>
</dbReference>
<evidence type="ECO:0000313" key="2">
    <source>
        <dbReference type="EMBL" id="GHH57884.1"/>
    </source>
</evidence>